<sequence length="178" mass="18384">MVALRIKKACALIAGLAVFPAVAHAESAAHGQFIDAQGSERGTVEVRPAPHGVLIHLEVSGLTPGWHAVHFHEKGSCTPDKFTSAGGHVHATTPVVHGFMNGKANDAGDLPNIYVGHDGSARAEFYSPLVSLKTAEGGRSVLLDKDGGSVVIHANPDDYQSQPIGGAGGRVACAVLKE</sequence>
<dbReference type="InterPro" id="IPR036423">
    <property type="entry name" value="SOD-like_Cu/Zn_dom_sf"/>
</dbReference>
<evidence type="ECO:0000313" key="5">
    <source>
        <dbReference type="Proteomes" id="UP001301152"/>
    </source>
</evidence>
<evidence type="ECO:0000313" key="4">
    <source>
        <dbReference type="EMBL" id="MCX2562636.1"/>
    </source>
</evidence>
<proteinExistence type="inferred from homology"/>
<comment type="caution">
    <text evidence="4">The sequence shown here is derived from an EMBL/GenBank/DDBJ whole genome shotgun (WGS) entry which is preliminary data.</text>
</comment>
<feature type="domain" description="Superoxide dismutase copper/zinc binding" evidence="3">
    <location>
        <begin position="41"/>
        <end position="175"/>
    </location>
</feature>
<gene>
    <name evidence="4" type="ORF">OQ497_01455</name>
</gene>
<reference evidence="4 5" key="1">
    <citation type="submission" date="2022-11" db="EMBL/GenBank/DDBJ databases">
        <title>Genome sequencing of Acetobacter type strain.</title>
        <authorList>
            <person name="Heo J."/>
            <person name="Lee D."/>
            <person name="Han B.-H."/>
            <person name="Hong S.-B."/>
            <person name="Kwon S.-W."/>
        </authorList>
    </citation>
    <scope>NUCLEOTIDE SEQUENCE [LARGE SCALE GENOMIC DNA]</scope>
    <source>
        <strain evidence="4 5">KACC 21253</strain>
    </source>
</reference>
<dbReference type="EMBL" id="JAPIUZ010000001">
    <property type="protein sequence ID" value="MCX2562636.1"/>
    <property type="molecule type" value="Genomic_DNA"/>
</dbReference>
<dbReference type="SUPFAM" id="SSF49329">
    <property type="entry name" value="Cu,Zn superoxide dismutase-like"/>
    <property type="match status" value="1"/>
</dbReference>
<dbReference type="RefSeq" id="WP_173559425.1">
    <property type="nucleotide sequence ID" value="NZ_JAPIUZ010000001.1"/>
</dbReference>
<feature type="signal peptide" evidence="2">
    <location>
        <begin position="1"/>
        <end position="25"/>
    </location>
</feature>
<dbReference type="Pfam" id="PF00080">
    <property type="entry name" value="Sod_Cu"/>
    <property type="match status" value="1"/>
</dbReference>
<dbReference type="InterPro" id="IPR001424">
    <property type="entry name" value="SOD_Cu_Zn_dom"/>
</dbReference>
<dbReference type="NCBIfam" id="NF047632">
    <property type="entry name" value="SodCCaul"/>
    <property type="match status" value="1"/>
</dbReference>
<comment type="similarity">
    <text evidence="1">Belongs to the Cu-Zn superoxide dismutase family.</text>
</comment>
<evidence type="ECO:0000256" key="1">
    <source>
        <dbReference type="ARBA" id="ARBA00010457"/>
    </source>
</evidence>
<dbReference type="Gene3D" id="2.60.40.200">
    <property type="entry name" value="Superoxide dismutase, copper/zinc binding domain"/>
    <property type="match status" value="1"/>
</dbReference>
<dbReference type="PANTHER" id="PTHR10003">
    <property type="entry name" value="SUPEROXIDE DISMUTASE CU-ZN -RELATED"/>
    <property type="match status" value="1"/>
</dbReference>
<organism evidence="4 5">
    <name type="scientific">Acetobacter thailandicus</name>
    <dbReference type="NCBI Taxonomy" id="1502842"/>
    <lineage>
        <taxon>Bacteria</taxon>
        <taxon>Pseudomonadati</taxon>
        <taxon>Pseudomonadota</taxon>
        <taxon>Alphaproteobacteria</taxon>
        <taxon>Acetobacterales</taxon>
        <taxon>Acetobacteraceae</taxon>
        <taxon>Acetobacter</taxon>
    </lineage>
</organism>
<evidence type="ECO:0000259" key="3">
    <source>
        <dbReference type="Pfam" id="PF00080"/>
    </source>
</evidence>
<feature type="chain" id="PRO_5046350211" evidence="2">
    <location>
        <begin position="26"/>
        <end position="178"/>
    </location>
</feature>
<dbReference type="Proteomes" id="UP001301152">
    <property type="component" value="Unassembled WGS sequence"/>
</dbReference>
<dbReference type="InterPro" id="IPR024134">
    <property type="entry name" value="SOD_Cu/Zn_/chaperone"/>
</dbReference>
<protein>
    <submittedName>
        <fullName evidence="4">Superoxide dismutase family protein</fullName>
    </submittedName>
</protein>
<keyword evidence="2" id="KW-0732">Signal</keyword>
<dbReference type="CDD" id="cd00305">
    <property type="entry name" value="Cu-Zn_Superoxide_Dismutase"/>
    <property type="match status" value="1"/>
</dbReference>
<accession>A0ABT3QBJ8</accession>
<keyword evidence="5" id="KW-1185">Reference proteome</keyword>
<name>A0ABT3QBJ8_9PROT</name>
<evidence type="ECO:0000256" key="2">
    <source>
        <dbReference type="SAM" id="SignalP"/>
    </source>
</evidence>